<comment type="caution">
    <text evidence="1">The sequence shown here is derived from an EMBL/GenBank/DDBJ whole genome shotgun (WGS) entry which is preliminary data.</text>
</comment>
<dbReference type="EMBL" id="NCXO01000008">
    <property type="protein sequence ID" value="OSC34760.1"/>
    <property type="molecule type" value="Genomic_DNA"/>
</dbReference>
<organism evidence="1 2">
    <name type="scientific">Mycolicibacillus koreensis</name>
    <dbReference type="NCBI Taxonomy" id="1069220"/>
    <lineage>
        <taxon>Bacteria</taxon>
        <taxon>Bacillati</taxon>
        <taxon>Actinomycetota</taxon>
        <taxon>Actinomycetes</taxon>
        <taxon>Mycobacteriales</taxon>
        <taxon>Mycobacteriaceae</taxon>
        <taxon>Mycolicibacillus</taxon>
    </lineage>
</organism>
<protein>
    <submittedName>
        <fullName evidence="1">Uncharacterized protein</fullName>
    </submittedName>
</protein>
<dbReference type="Proteomes" id="UP000193577">
    <property type="component" value="Unassembled WGS sequence"/>
</dbReference>
<evidence type="ECO:0000313" key="2">
    <source>
        <dbReference type="Proteomes" id="UP000193577"/>
    </source>
</evidence>
<dbReference type="RefSeq" id="WP_085302799.1">
    <property type="nucleotide sequence ID" value="NZ_AP022594.1"/>
</dbReference>
<evidence type="ECO:0000313" key="1">
    <source>
        <dbReference type="EMBL" id="OSC34760.1"/>
    </source>
</evidence>
<dbReference type="AlphaFoldDB" id="A0A7I7SCI1"/>
<gene>
    <name evidence="1" type="ORF">B8W67_05800</name>
</gene>
<sequence length="77" mass="8724">MAKMRKGEVYEFTENYVDGTGWEFTEGTRFRVTNEQHPYLDWFVALIDILDGPSAGRTARLGLGMLDVGKVRPVASR</sequence>
<reference evidence="1 2" key="1">
    <citation type="submission" date="2017-04" db="EMBL/GenBank/DDBJ databases">
        <title>The new phylogeny of genus Mycobacterium.</title>
        <authorList>
            <person name="Tortoli E."/>
            <person name="Trovato A."/>
            <person name="Cirillo D.M."/>
        </authorList>
    </citation>
    <scope>NUCLEOTIDE SEQUENCE [LARGE SCALE GENOMIC DNA]</scope>
    <source>
        <strain evidence="1 2">KCTC 19819</strain>
    </source>
</reference>
<keyword evidence="2" id="KW-1185">Reference proteome</keyword>
<accession>A0A7I7SCI1</accession>
<name>A0A7I7SCI1_9MYCO</name>
<proteinExistence type="predicted"/>